<feature type="domain" description="Nitroreductase" evidence="6">
    <location>
        <begin position="67"/>
        <end position="147"/>
    </location>
</feature>
<dbReference type="GO" id="GO:0016491">
    <property type="term" value="F:oxidoreductase activity"/>
    <property type="evidence" value="ECO:0007669"/>
    <property type="project" value="UniProtKB-KW"/>
</dbReference>
<evidence type="ECO:0000313" key="7">
    <source>
        <dbReference type="EMBL" id="GCA67645.1"/>
    </source>
</evidence>
<evidence type="ECO:0000313" key="8">
    <source>
        <dbReference type="Proteomes" id="UP000265643"/>
    </source>
</evidence>
<organism evidence="7 8">
    <name type="scientific">Mediterraneibacter butyricigenes</name>
    <dbReference type="NCBI Taxonomy" id="2316025"/>
    <lineage>
        <taxon>Bacteria</taxon>
        <taxon>Bacillati</taxon>
        <taxon>Bacillota</taxon>
        <taxon>Clostridia</taxon>
        <taxon>Lachnospirales</taxon>
        <taxon>Lachnospiraceae</taxon>
        <taxon>Mediterraneibacter</taxon>
    </lineage>
</organism>
<dbReference type="Proteomes" id="UP000265643">
    <property type="component" value="Unassembled WGS sequence"/>
</dbReference>
<dbReference type="InterPro" id="IPR029479">
    <property type="entry name" value="Nitroreductase"/>
</dbReference>
<evidence type="ECO:0000259" key="6">
    <source>
        <dbReference type="Pfam" id="PF00881"/>
    </source>
</evidence>
<dbReference type="PANTHER" id="PTHR43673:SF2">
    <property type="entry name" value="NITROREDUCTASE"/>
    <property type="match status" value="1"/>
</dbReference>
<keyword evidence="3" id="KW-0285">Flavoprotein</keyword>
<keyword evidence="8" id="KW-1185">Reference proteome</keyword>
<dbReference type="Pfam" id="PF00881">
    <property type="entry name" value="Nitroreductase"/>
    <property type="match status" value="2"/>
</dbReference>
<comment type="caution">
    <text evidence="7">The sequence shown here is derived from an EMBL/GenBank/DDBJ whole genome shotgun (WGS) entry which is preliminary data.</text>
</comment>
<protein>
    <submittedName>
        <fullName evidence="7">Nitroreductase</fullName>
    </submittedName>
</protein>
<evidence type="ECO:0000256" key="4">
    <source>
        <dbReference type="ARBA" id="ARBA00022643"/>
    </source>
</evidence>
<dbReference type="AlphaFoldDB" id="A0A391P2C3"/>
<evidence type="ECO:0000256" key="1">
    <source>
        <dbReference type="ARBA" id="ARBA00001917"/>
    </source>
</evidence>
<evidence type="ECO:0000256" key="3">
    <source>
        <dbReference type="ARBA" id="ARBA00022630"/>
    </source>
</evidence>
<dbReference type="RefSeq" id="WP_119298243.1">
    <property type="nucleotide sequence ID" value="NZ_BHGK01000001.1"/>
</dbReference>
<reference evidence="8" key="1">
    <citation type="submission" date="2018-09" db="EMBL/GenBank/DDBJ databases">
        <title>Draft Genome Sequence of Mediterraneibacter sp. KCTC 15684.</title>
        <authorList>
            <person name="Kim J.S."/>
            <person name="Han K.I."/>
            <person name="Suh M.K."/>
            <person name="Lee K.C."/>
            <person name="Eom M.K."/>
            <person name="Lee J.H."/>
            <person name="Park S.H."/>
            <person name="Kang S.W."/>
            <person name="Park J.E."/>
            <person name="Oh B.S."/>
            <person name="Yu S.Y."/>
            <person name="Choi S.H."/>
            <person name="Lee D.H."/>
            <person name="Yoon H."/>
            <person name="Kim B."/>
            <person name="Yang S.J."/>
            <person name="Lee J.S."/>
        </authorList>
    </citation>
    <scope>NUCLEOTIDE SEQUENCE [LARGE SCALE GENOMIC DNA]</scope>
    <source>
        <strain evidence="8">KCTC 15684</strain>
    </source>
</reference>
<evidence type="ECO:0000256" key="2">
    <source>
        <dbReference type="ARBA" id="ARBA00007118"/>
    </source>
</evidence>
<dbReference type="CDD" id="cd20609">
    <property type="entry name" value="nitroreductase"/>
    <property type="match status" value="1"/>
</dbReference>
<gene>
    <name evidence="7" type="ORF">KGMB01110_20810</name>
</gene>
<feature type="domain" description="Nitroreductase" evidence="6">
    <location>
        <begin position="8"/>
        <end position="65"/>
    </location>
</feature>
<dbReference type="SUPFAM" id="SSF55469">
    <property type="entry name" value="FMN-dependent nitroreductase-like"/>
    <property type="match status" value="1"/>
</dbReference>
<comment type="similarity">
    <text evidence="2">Belongs to the nitroreductase family.</text>
</comment>
<dbReference type="InterPro" id="IPR000415">
    <property type="entry name" value="Nitroreductase-like"/>
</dbReference>
<dbReference type="EMBL" id="BHGK01000001">
    <property type="protein sequence ID" value="GCA67645.1"/>
    <property type="molecule type" value="Genomic_DNA"/>
</dbReference>
<sequence>MDFMTLAKERYSVRDYKDTPIEEEKLQKILEAGRIAPTAKNNQAYRVYVLKSEAAVAKIRELSRCAFNAPIVLLFTYNKDEEWFNTKEEDYRSGQEDASIVATHMMLQAQELEIGSCWVNVFPPSEVIEAFDIPANERPVLLMPIGYPSDKSVPSERHTLYRDMEELVKVL</sequence>
<keyword evidence="4" id="KW-0288">FMN</keyword>
<accession>A0A391P2C3</accession>
<dbReference type="PANTHER" id="PTHR43673">
    <property type="entry name" value="NAD(P)H NITROREDUCTASE YDGI-RELATED"/>
    <property type="match status" value="1"/>
</dbReference>
<dbReference type="Gene3D" id="3.40.109.10">
    <property type="entry name" value="NADH Oxidase"/>
    <property type="match status" value="1"/>
</dbReference>
<comment type="cofactor">
    <cofactor evidence="1">
        <name>FMN</name>
        <dbReference type="ChEBI" id="CHEBI:58210"/>
    </cofactor>
</comment>
<proteinExistence type="inferred from homology"/>
<evidence type="ECO:0000256" key="5">
    <source>
        <dbReference type="ARBA" id="ARBA00023002"/>
    </source>
</evidence>
<name>A0A391P2C3_9FIRM</name>
<keyword evidence="5" id="KW-0560">Oxidoreductase</keyword>